<gene>
    <name evidence="1" type="ORF">H9726_01400</name>
</gene>
<protein>
    <submittedName>
        <fullName evidence="1">Uncharacterized protein</fullName>
    </submittedName>
</protein>
<organism evidence="1 2">
    <name type="scientific">Candidatus Borkfalkia avicola</name>
    <dbReference type="NCBI Taxonomy" id="2838503"/>
    <lineage>
        <taxon>Bacteria</taxon>
        <taxon>Bacillati</taxon>
        <taxon>Bacillota</taxon>
        <taxon>Clostridia</taxon>
        <taxon>Christensenellales</taxon>
        <taxon>Christensenellaceae</taxon>
        <taxon>Candidatus Borkfalkia</taxon>
    </lineage>
</organism>
<dbReference type="Proteomes" id="UP000824025">
    <property type="component" value="Unassembled WGS sequence"/>
</dbReference>
<evidence type="ECO:0000313" key="2">
    <source>
        <dbReference type="Proteomes" id="UP000824025"/>
    </source>
</evidence>
<reference evidence="1" key="1">
    <citation type="journal article" date="2021" name="PeerJ">
        <title>Extensive microbial diversity within the chicken gut microbiome revealed by metagenomics and culture.</title>
        <authorList>
            <person name="Gilroy R."/>
            <person name="Ravi A."/>
            <person name="Getino M."/>
            <person name="Pursley I."/>
            <person name="Horton D.L."/>
            <person name="Alikhan N.F."/>
            <person name="Baker D."/>
            <person name="Gharbi K."/>
            <person name="Hall N."/>
            <person name="Watson M."/>
            <person name="Adriaenssens E.M."/>
            <person name="Foster-Nyarko E."/>
            <person name="Jarju S."/>
            <person name="Secka A."/>
            <person name="Antonio M."/>
            <person name="Oren A."/>
            <person name="Chaudhuri R.R."/>
            <person name="La Ragione R."/>
            <person name="Hildebrand F."/>
            <person name="Pallen M.J."/>
        </authorList>
    </citation>
    <scope>NUCLEOTIDE SEQUENCE</scope>
    <source>
        <strain evidence="1">CHK192-19661</strain>
    </source>
</reference>
<sequence length="124" mass="14292">MAEKKNNEQQLYVQKEPFEYNGKTYNHYFIQGVVRGREVKIDLAPPNKDTDMGGYTVLDIVFGDADRADLIIEPFEITDEKTKQVVRANRYIVRTVDEDGKVYECTVKPARTSDRSLLNMLLAE</sequence>
<dbReference type="AlphaFoldDB" id="A0A9D2D5Y7"/>
<dbReference type="EMBL" id="DXCF01000004">
    <property type="protein sequence ID" value="HIZ09119.1"/>
    <property type="molecule type" value="Genomic_DNA"/>
</dbReference>
<proteinExistence type="predicted"/>
<accession>A0A9D2D5Y7</accession>
<evidence type="ECO:0000313" key="1">
    <source>
        <dbReference type="EMBL" id="HIZ09119.1"/>
    </source>
</evidence>
<name>A0A9D2D5Y7_9FIRM</name>
<reference evidence="1" key="2">
    <citation type="submission" date="2021-04" db="EMBL/GenBank/DDBJ databases">
        <authorList>
            <person name="Gilroy R."/>
        </authorList>
    </citation>
    <scope>NUCLEOTIDE SEQUENCE</scope>
    <source>
        <strain evidence="1">CHK192-19661</strain>
    </source>
</reference>
<comment type="caution">
    <text evidence="1">The sequence shown here is derived from an EMBL/GenBank/DDBJ whole genome shotgun (WGS) entry which is preliminary data.</text>
</comment>